<keyword evidence="6" id="KW-0732">Signal</keyword>
<evidence type="ECO:0000256" key="1">
    <source>
        <dbReference type="ARBA" id="ARBA00004141"/>
    </source>
</evidence>
<comment type="subcellular location">
    <subcellularLocation>
        <location evidence="1">Membrane</location>
        <topology evidence="1">Multi-pass membrane protein</topology>
    </subcellularLocation>
</comment>
<evidence type="ECO:0000256" key="2">
    <source>
        <dbReference type="ARBA" id="ARBA00022692"/>
    </source>
</evidence>
<dbReference type="OrthoDB" id="3357846at2759"/>
<reference evidence="7 8" key="1">
    <citation type="submission" date="2016-02" db="EMBL/GenBank/DDBJ databases">
        <title>Complete genome sequence and transcriptome regulation of the pentose utilising yeast Sugiyamaella lignohabitans.</title>
        <authorList>
            <person name="Bellasio M."/>
            <person name="Peymann A."/>
            <person name="Valli M."/>
            <person name="Sipitzky M."/>
            <person name="Graf A."/>
            <person name="Sauer M."/>
            <person name="Marx H."/>
            <person name="Mattanovich D."/>
        </authorList>
    </citation>
    <scope>NUCLEOTIDE SEQUENCE [LARGE SCALE GENOMIC DNA]</scope>
    <source>
        <strain evidence="7 8">CBS 10342</strain>
    </source>
</reference>
<feature type="transmembrane region" description="Helical" evidence="5">
    <location>
        <begin position="149"/>
        <end position="170"/>
    </location>
</feature>
<keyword evidence="3 5" id="KW-1133">Transmembrane helix</keyword>
<dbReference type="GO" id="GO:0015244">
    <property type="term" value="F:fluconazole transmembrane transporter activity"/>
    <property type="evidence" value="ECO:0007669"/>
    <property type="project" value="TreeGrafter"/>
</dbReference>
<feature type="transmembrane region" description="Helical" evidence="5">
    <location>
        <begin position="176"/>
        <end position="201"/>
    </location>
</feature>
<feature type="transmembrane region" description="Helical" evidence="5">
    <location>
        <begin position="208"/>
        <end position="230"/>
    </location>
</feature>
<evidence type="ECO:0000256" key="4">
    <source>
        <dbReference type="ARBA" id="ARBA00023136"/>
    </source>
</evidence>
<organism evidence="7 8">
    <name type="scientific">Sugiyamaella lignohabitans</name>
    <dbReference type="NCBI Taxonomy" id="796027"/>
    <lineage>
        <taxon>Eukaryota</taxon>
        <taxon>Fungi</taxon>
        <taxon>Dikarya</taxon>
        <taxon>Ascomycota</taxon>
        <taxon>Saccharomycotina</taxon>
        <taxon>Dipodascomycetes</taxon>
        <taxon>Dipodascales</taxon>
        <taxon>Trichomonascaceae</taxon>
        <taxon>Sugiyamaella</taxon>
    </lineage>
</organism>
<gene>
    <name evidence="7" type="primary">FLR1</name>
    <name evidence="7" type="ORF">AWJ20_1328</name>
</gene>
<name>A0A167DLP0_9ASCO</name>
<feature type="transmembrane region" description="Helical" evidence="5">
    <location>
        <begin position="245"/>
        <end position="267"/>
    </location>
</feature>
<dbReference type="KEGG" id="slb:AWJ20_1328"/>
<keyword evidence="8" id="KW-1185">Reference proteome</keyword>
<dbReference type="EMBL" id="CP014501">
    <property type="protein sequence ID" value="ANB13050.1"/>
    <property type="molecule type" value="Genomic_DNA"/>
</dbReference>
<evidence type="ECO:0000256" key="5">
    <source>
        <dbReference type="SAM" id="Phobius"/>
    </source>
</evidence>
<dbReference type="GO" id="GO:0005886">
    <property type="term" value="C:plasma membrane"/>
    <property type="evidence" value="ECO:0007669"/>
    <property type="project" value="TreeGrafter"/>
</dbReference>
<dbReference type="SUPFAM" id="SSF103473">
    <property type="entry name" value="MFS general substrate transporter"/>
    <property type="match status" value="1"/>
</dbReference>
<dbReference type="GeneID" id="30033118"/>
<feature type="chain" id="PRO_5007885225" evidence="6">
    <location>
        <begin position="21"/>
        <end position="281"/>
    </location>
</feature>
<keyword evidence="2 5" id="KW-0812">Transmembrane</keyword>
<keyword evidence="4 5" id="KW-0472">Membrane</keyword>
<evidence type="ECO:0000256" key="6">
    <source>
        <dbReference type="SAM" id="SignalP"/>
    </source>
</evidence>
<dbReference type="InterPro" id="IPR036259">
    <property type="entry name" value="MFS_trans_sf"/>
</dbReference>
<dbReference type="PANTHER" id="PTHR23502">
    <property type="entry name" value="MAJOR FACILITATOR SUPERFAMILY"/>
    <property type="match status" value="1"/>
</dbReference>
<evidence type="ECO:0000313" key="8">
    <source>
        <dbReference type="Proteomes" id="UP000189580"/>
    </source>
</evidence>
<proteinExistence type="predicted"/>
<feature type="signal peptide" evidence="6">
    <location>
        <begin position="1"/>
        <end position="20"/>
    </location>
</feature>
<evidence type="ECO:0000256" key="3">
    <source>
        <dbReference type="ARBA" id="ARBA00022989"/>
    </source>
</evidence>
<dbReference type="Gene3D" id="1.20.1250.20">
    <property type="entry name" value="MFS general substrate transporter like domains"/>
    <property type="match status" value="1"/>
</dbReference>
<accession>A0A167DLP0</accession>
<dbReference type="PANTHER" id="PTHR23502:SF23">
    <property type="entry name" value="FLUCONAZOLE RESISTANCE PROTEIN 1"/>
    <property type="match status" value="1"/>
</dbReference>
<protein>
    <submittedName>
        <fullName evidence="7">Flr1p</fullName>
    </submittedName>
</protein>
<evidence type="ECO:0000313" key="7">
    <source>
        <dbReference type="EMBL" id="ANB13050.1"/>
    </source>
</evidence>
<sequence length="281" mass="32328">MAICSFTFLLLTFCFPETLPANVLHRRAVRVRKETGDNRYYTKEEAAEKEVHFKDFIKEIFYRPFALILSEPGVLAFDAYIALAYGCFYLFFEAYPIVFVGIYNFTLVELGLAYMGFCVGCAFAYMIFLVYLTQYAVPRFQNNTFKPENFLVLAMWVCFLLPASLFLFGWTAQVHWILPIVWELPFVMAVFNIFQSSFAFLSMSYPRYLASVFAGNAFMRSSFACAFPLFGQAMYDTLATPRFPVAWGSSLVAFITLIMAAIPFVMYKYGELLRGRSKYAN</sequence>
<dbReference type="GO" id="GO:1990961">
    <property type="term" value="P:xenobiotic detoxification by transmembrane export across the plasma membrane"/>
    <property type="evidence" value="ECO:0007669"/>
    <property type="project" value="TreeGrafter"/>
</dbReference>
<feature type="transmembrane region" description="Helical" evidence="5">
    <location>
        <begin position="112"/>
        <end position="137"/>
    </location>
</feature>
<dbReference type="Proteomes" id="UP000189580">
    <property type="component" value="Chromosome a"/>
</dbReference>
<dbReference type="RefSeq" id="XP_018735527.1">
    <property type="nucleotide sequence ID" value="XM_018878199.1"/>
</dbReference>
<dbReference type="AlphaFoldDB" id="A0A167DLP0"/>